<proteinExistence type="predicted"/>
<protein>
    <submittedName>
        <fullName evidence="1">Uncharacterized protein</fullName>
    </submittedName>
</protein>
<evidence type="ECO:0000313" key="1">
    <source>
        <dbReference type="EMBL" id="KAF3432902.1"/>
    </source>
</evidence>
<keyword evidence="2" id="KW-1185">Reference proteome</keyword>
<comment type="caution">
    <text evidence="1">The sequence shown here is derived from an EMBL/GenBank/DDBJ whole genome shotgun (WGS) entry which is preliminary data.</text>
</comment>
<sequence length="192" mass="21630">MNLSTTRISVLIIGRMVIGRTYNAGVSTLGLSLGLEDWNRLRLAWISLKTLESRRNCGEVLALSCAFLRVGESIGKFWLMESLGRKNSLKANINDLASDGTAVPKSFLFLNSDSRWSWREFNRLWRSKIRHKQRLGKQNQNSDENEKLSLEKALAGVYSLIQAGVYSLIKCGVLRLILSSPYLAMNHGPKFP</sequence>
<dbReference type="EMBL" id="VOIH02000011">
    <property type="protein sequence ID" value="KAF3432902.1"/>
    <property type="molecule type" value="Genomic_DNA"/>
</dbReference>
<dbReference type="AlphaFoldDB" id="A0A8K0DKP5"/>
<gene>
    <name evidence="1" type="ORF">FNV43_RR24004</name>
</gene>
<evidence type="ECO:0000313" key="2">
    <source>
        <dbReference type="Proteomes" id="UP000796880"/>
    </source>
</evidence>
<accession>A0A8K0DKP5</accession>
<organism evidence="1 2">
    <name type="scientific">Rhamnella rubrinervis</name>
    <dbReference type="NCBI Taxonomy" id="2594499"/>
    <lineage>
        <taxon>Eukaryota</taxon>
        <taxon>Viridiplantae</taxon>
        <taxon>Streptophyta</taxon>
        <taxon>Embryophyta</taxon>
        <taxon>Tracheophyta</taxon>
        <taxon>Spermatophyta</taxon>
        <taxon>Magnoliopsida</taxon>
        <taxon>eudicotyledons</taxon>
        <taxon>Gunneridae</taxon>
        <taxon>Pentapetalae</taxon>
        <taxon>rosids</taxon>
        <taxon>fabids</taxon>
        <taxon>Rosales</taxon>
        <taxon>Rhamnaceae</taxon>
        <taxon>rhamnoid group</taxon>
        <taxon>Rhamneae</taxon>
        <taxon>Rhamnella</taxon>
    </lineage>
</organism>
<name>A0A8K0DKP5_9ROSA</name>
<dbReference type="Proteomes" id="UP000796880">
    <property type="component" value="Unassembled WGS sequence"/>
</dbReference>
<reference evidence="1" key="1">
    <citation type="submission" date="2020-03" db="EMBL/GenBank/DDBJ databases">
        <title>A high-quality chromosome-level genome assembly of a woody plant with both climbing and erect habits, Rhamnella rubrinervis.</title>
        <authorList>
            <person name="Lu Z."/>
            <person name="Yang Y."/>
            <person name="Zhu X."/>
            <person name="Sun Y."/>
        </authorList>
    </citation>
    <scope>NUCLEOTIDE SEQUENCE</scope>
    <source>
        <strain evidence="1">BYM</strain>
        <tissue evidence="1">Leaf</tissue>
    </source>
</reference>